<dbReference type="EC" id="2.4.1.1" evidence="2"/>
<keyword evidence="2" id="KW-0328">Glycosyltransferase</keyword>
<accession>A0AAE0EC35</accession>
<evidence type="ECO:0000256" key="3">
    <source>
        <dbReference type="SAM" id="MobiDB-lite"/>
    </source>
</evidence>
<dbReference type="InterPro" id="IPR000811">
    <property type="entry name" value="Glyco_trans_35"/>
</dbReference>
<dbReference type="GO" id="GO:0030170">
    <property type="term" value="F:pyridoxal phosphate binding"/>
    <property type="evidence" value="ECO:0007669"/>
    <property type="project" value="TreeGrafter"/>
</dbReference>
<reference evidence="4" key="1">
    <citation type="journal article" date="2023" name="Plant J.">
        <title>Genome sequences and population genomics provide insights into the demographic history, inbreeding, and mutation load of two 'living fossil' tree species of Dipteronia.</title>
        <authorList>
            <person name="Feng Y."/>
            <person name="Comes H.P."/>
            <person name="Chen J."/>
            <person name="Zhu S."/>
            <person name="Lu R."/>
            <person name="Zhang X."/>
            <person name="Li P."/>
            <person name="Qiu J."/>
            <person name="Olsen K.M."/>
            <person name="Qiu Y."/>
        </authorList>
    </citation>
    <scope>NUCLEOTIDE SEQUENCE</scope>
    <source>
        <strain evidence="4">NBL</strain>
    </source>
</reference>
<comment type="caution">
    <text evidence="4">The sequence shown here is derived from an EMBL/GenBank/DDBJ whole genome shotgun (WGS) entry which is preliminary data.</text>
</comment>
<comment type="catalytic activity">
    <reaction evidence="2">
        <text>[(1-&gt;4)-alpha-D-glucosyl](n) + phosphate = [(1-&gt;4)-alpha-D-glucosyl](n-1) + alpha-D-glucose 1-phosphate</text>
        <dbReference type="Rhea" id="RHEA:41732"/>
        <dbReference type="Rhea" id="RHEA-COMP:9584"/>
        <dbReference type="Rhea" id="RHEA-COMP:9586"/>
        <dbReference type="ChEBI" id="CHEBI:15444"/>
        <dbReference type="ChEBI" id="CHEBI:43474"/>
        <dbReference type="ChEBI" id="CHEBI:58601"/>
        <dbReference type="EC" id="2.4.1.1"/>
    </reaction>
</comment>
<organism evidence="4 5">
    <name type="scientific">Dipteronia sinensis</name>
    <dbReference type="NCBI Taxonomy" id="43782"/>
    <lineage>
        <taxon>Eukaryota</taxon>
        <taxon>Viridiplantae</taxon>
        <taxon>Streptophyta</taxon>
        <taxon>Embryophyta</taxon>
        <taxon>Tracheophyta</taxon>
        <taxon>Spermatophyta</taxon>
        <taxon>Magnoliopsida</taxon>
        <taxon>eudicotyledons</taxon>
        <taxon>Gunneridae</taxon>
        <taxon>Pentapetalae</taxon>
        <taxon>rosids</taxon>
        <taxon>malvids</taxon>
        <taxon>Sapindales</taxon>
        <taxon>Sapindaceae</taxon>
        <taxon>Hippocastanoideae</taxon>
        <taxon>Acereae</taxon>
        <taxon>Dipteronia</taxon>
    </lineage>
</organism>
<dbReference type="Proteomes" id="UP001281410">
    <property type="component" value="Unassembled WGS sequence"/>
</dbReference>
<dbReference type="EMBL" id="JANJYJ010000003">
    <property type="protein sequence ID" value="KAK3222893.1"/>
    <property type="molecule type" value="Genomic_DNA"/>
</dbReference>
<dbReference type="FunFam" id="3.40.50.2000:FF:000105">
    <property type="entry name" value="Alpha-1,4 glucan phosphorylase"/>
    <property type="match status" value="1"/>
</dbReference>
<comment type="function">
    <text evidence="2">Allosteric enzyme that catalyzes the rate-limiting step in glycogen catabolism, the phosphorolytic cleavage of glycogen to produce glucose-1-phosphate, and plays a central role in maintaining cellular and organismal glucose homeostasis.</text>
</comment>
<dbReference type="AlphaFoldDB" id="A0AAE0EC35"/>
<feature type="compositionally biased region" description="Acidic residues" evidence="3">
    <location>
        <begin position="505"/>
        <end position="515"/>
    </location>
</feature>
<evidence type="ECO:0000256" key="2">
    <source>
        <dbReference type="RuleBase" id="RU000587"/>
    </source>
</evidence>
<dbReference type="PANTHER" id="PTHR11468">
    <property type="entry name" value="GLYCOGEN PHOSPHORYLASE"/>
    <property type="match status" value="1"/>
</dbReference>
<keyword evidence="2" id="KW-0119">Carbohydrate metabolism</keyword>
<dbReference type="GO" id="GO:0005980">
    <property type="term" value="P:glycogen catabolic process"/>
    <property type="evidence" value="ECO:0007669"/>
    <property type="project" value="TreeGrafter"/>
</dbReference>
<name>A0AAE0EC35_9ROSI</name>
<evidence type="ECO:0000313" key="4">
    <source>
        <dbReference type="EMBL" id="KAK3222893.1"/>
    </source>
</evidence>
<keyword evidence="5" id="KW-1185">Reference proteome</keyword>
<dbReference type="Gene3D" id="3.40.50.2000">
    <property type="entry name" value="Glycogen Phosphorylase B"/>
    <property type="match status" value="1"/>
</dbReference>
<dbReference type="PANTHER" id="PTHR11468:SF27">
    <property type="entry name" value="ALPHA-1,4 GLUCAN PHOSPHORYLASE L-2 ISOZYME, CHLOROPLASTIC_AMYLOPLASTIC"/>
    <property type="match status" value="1"/>
</dbReference>
<dbReference type="GO" id="GO:0008184">
    <property type="term" value="F:glycogen phosphorylase activity"/>
    <property type="evidence" value="ECO:0007669"/>
    <property type="project" value="InterPro"/>
</dbReference>
<evidence type="ECO:0000256" key="1">
    <source>
        <dbReference type="ARBA" id="ARBA00006047"/>
    </source>
</evidence>
<dbReference type="Pfam" id="PF00343">
    <property type="entry name" value="Phosphorylase"/>
    <property type="match status" value="2"/>
</dbReference>
<comment type="similarity">
    <text evidence="1 2">Belongs to the glycogen phosphorylase family.</text>
</comment>
<sequence>MATSPFSASGVHSKSISHYISNSSFLDFDHGRLLNIVLKLVLLRVARFEVKSLGLAPSVDTFVLDSETIASSIKYHSEFTMSFSPEHFQLPKAFYATAESVRDMLIINWNATNTFCEKTNVKQAYYLSMENLQSLELSGAYAEALKKLGHNLGDVAGQEPDAALGNGGVGRLASCFLDSLATLNYPAWGYGLRYKHGLFKQLITKEGQEEVAESWLEMGSPCEIIRNDVSYPVKFYGKVVSGTDGSKKWVGGEDIMAVAYDVPIPGYKTKTTINLQLWSTKVSPQEFDLHAYNAGDHAKAYAAIKNAEKICYILYPGDESVDGKTLRLKQQYTLCSASLQDIIARYERRSEEPVNWENFPEKVAVQMNDTHPTLCIPELIRILMDVKGLSWKEAWNITQRTVAYTNHTVLPEALEKWSLELMQDLLPRHVEIIRTIDEELLHTIVTEYGTEDLDLLQQKLKQMRILDNIELPESVAKLLVKSEENSAAHPTEEVDISCEESKDAVEEDQSEEQEVEEKNEVIFELDPTLPKMVRMANLCVAGGHAVNGVAEIHSEIVKNEVFNDFYQLWPQKFQNKTNGVTPRR</sequence>
<evidence type="ECO:0000313" key="5">
    <source>
        <dbReference type="Proteomes" id="UP001281410"/>
    </source>
</evidence>
<protein>
    <recommendedName>
        <fullName evidence="2">Alpha-1,4 glucan phosphorylase</fullName>
        <ecNumber evidence="2">2.4.1.1</ecNumber>
    </recommendedName>
</protein>
<feature type="region of interest" description="Disordered" evidence="3">
    <location>
        <begin position="484"/>
        <end position="517"/>
    </location>
</feature>
<dbReference type="SUPFAM" id="SSF53756">
    <property type="entry name" value="UDP-Glycosyltransferase/glycogen phosphorylase"/>
    <property type="match status" value="1"/>
</dbReference>
<keyword evidence="2" id="KW-0663">Pyridoxal phosphate</keyword>
<comment type="cofactor">
    <cofactor evidence="2">
        <name>pyridoxal 5'-phosphate</name>
        <dbReference type="ChEBI" id="CHEBI:597326"/>
    </cofactor>
</comment>
<keyword evidence="2" id="KW-0808">Transferase</keyword>
<dbReference type="GO" id="GO:0005737">
    <property type="term" value="C:cytoplasm"/>
    <property type="evidence" value="ECO:0007669"/>
    <property type="project" value="TreeGrafter"/>
</dbReference>
<dbReference type="PIRSF" id="PIRSF000460">
    <property type="entry name" value="Pprylas_GlgP"/>
    <property type="match status" value="1"/>
</dbReference>
<gene>
    <name evidence="4" type="ORF">Dsin_009918</name>
</gene>
<proteinExistence type="inferred from homology"/>